<dbReference type="NCBIfam" id="TIGR02098">
    <property type="entry name" value="MJ0042_CXXC"/>
    <property type="match status" value="1"/>
</dbReference>
<evidence type="ECO:0000256" key="1">
    <source>
        <dbReference type="SAM" id="MobiDB-lite"/>
    </source>
</evidence>
<comment type="caution">
    <text evidence="4">The sequence shown here is derived from an EMBL/GenBank/DDBJ whole genome shotgun (WGS) entry which is preliminary data.</text>
</comment>
<protein>
    <recommendedName>
        <fullName evidence="3">Zinc finger/thioredoxin putative domain-containing protein</fullName>
    </recommendedName>
</protein>
<feature type="region of interest" description="Disordered" evidence="1">
    <location>
        <begin position="210"/>
        <end position="237"/>
    </location>
</feature>
<gene>
    <name evidence="4" type="ORF">D1223_06630</name>
</gene>
<evidence type="ECO:0000313" key="5">
    <source>
        <dbReference type="Proteomes" id="UP000266385"/>
    </source>
</evidence>
<keyword evidence="2" id="KW-1133">Transmembrane helix</keyword>
<keyword evidence="2" id="KW-0812">Transmembrane</keyword>
<dbReference type="OrthoDB" id="7159357at2"/>
<keyword evidence="5" id="KW-1185">Reference proteome</keyword>
<accession>A0A399RIE0</accession>
<evidence type="ECO:0000313" key="4">
    <source>
        <dbReference type="EMBL" id="RIJ30313.1"/>
    </source>
</evidence>
<dbReference type="NCBIfam" id="NF038353">
    <property type="entry name" value="FxLYD_dom"/>
    <property type="match status" value="1"/>
</dbReference>
<sequence>MILTCPNCETQYFADESTIGESGRTVKCAACDHSWFVGPEGQAEGEKGPIAGAHEAYREKVRQRRLRASRSAAVMAWLIVGSLFGATLAGGIVFRDRVVEAWPQSAATFKAIGLDVNRFGLEFLETEAERYFDGTTPILEITGQVENTSGRERRAPFVRVLLLDENGAMIGESFAPITPGQIPAGRTASFSTRVENPPFEAFELELQFATEDEASGGPQSVADAGTSDDELQAGVDD</sequence>
<evidence type="ECO:0000256" key="2">
    <source>
        <dbReference type="SAM" id="Phobius"/>
    </source>
</evidence>
<reference evidence="4 5" key="1">
    <citation type="submission" date="2018-08" db="EMBL/GenBank/DDBJ databases">
        <title>Henriciella mobilis sp. nov., isolated from seawater.</title>
        <authorList>
            <person name="Cheng H."/>
            <person name="Wu Y.-H."/>
            <person name="Xu X.-W."/>
            <person name="Guo L.-L."/>
        </authorList>
    </citation>
    <scope>NUCLEOTIDE SEQUENCE [LARGE SCALE GENOMIC DNA]</scope>
    <source>
        <strain evidence="4 5">JN25</strain>
    </source>
</reference>
<dbReference type="Pfam" id="PF13717">
    <property type="entry name" value="Zn_ribbon_4"/>
    <property type="match status" value="1"/>
</dbReference>
<feature type="transmembrane region" description="Helical" evidence="2">
    <location>
        <begin position="72"/>
        <end position="94"/>
    </location>
</feature>
<feature type="compositionally biased region" description="Acidic residues" evidence="1">
    <location>
        <begin position="226"/>
        <end position="237"/>
    </location>
</feature>
<dbReference type="RefSeq" id="WP_119375632.1">
    <property type="nucleotide sequence ID" value="NZ_QWFX01000006.1"/>
</dbReference>
<dbReference type="Proteomes" id="UP000266385">
    <property type="component" value="Unassembled WGS sequence"/>
</dbReference>
<name>A0A399RIE0_9PROT</name>
<dbReference type="InterPro" id="IPR047676">
    <property type="entry name" value="FxLYD_dom"/>
</dbReference>
<keyword evidence="2" id="KW-0472">Membrane</keyword>
<dbReference type="EMBL" id="QWFX01000006">
    <property type="protein sequence ID" value="RIJ30313.1"/>
    <property type="molecule type" value="Genomic_DNA"/>
</dbReference>
<evidence type="ECO:0000259" key="3">
    <source>
        <dbReference type="Pfam" id="PF13717"/>
    </source>
</evidence>
<proteinExistence type="predicted"/>
<organism evidence="4 5">
    <name type="scientific">Henriciella mobilis</name>
    <dbReference type="NCBI Taxonomy" id="2305467"/>
    <lineage>
        <taxon>Bacteria</taxon>
        <taxon>Pseudomonadati</taxon>
        <taxon>Pseudomonadota</taxon>
        <taxon>Alphaproteobacteria</taxon>
        <taxon>Hyphomonadales</taxon>
        <taxon>Hyphomonadaceae</taxon>
        <taxon>Henriciella</taxon>
    </lineage>
</organism>
<feature type="domain" description="Zinc finger/thioredoxin putative" evidence="3">
    <location>
        <begin position="1"/>
        <end position="36"/>
    </location>
</feature>
<dbReference type="AlphaFoldDB" id="A0A399RIE0"/>
<dbReference type="InterPro" id="IPR011723">
    <property type="entry name" value="Znf/thioredoxin_put"/>
</dbReference>